<name>A0A6I3LGK3_9FLAO</name>
<dbReference type="OrthoDB" id="1151166at2"/>
<dbReference type="Gene3D" id="2.170.130.10">
    <property type="entry name" value="TonB-dependent receptor, plug domain"/>
    <property type="match status" value="1"/>
</dbReference>
<dbReference type="InterPro" id="IPR012910">
    <property type="entry name" value="Plug_dom"/>
</dbReference>
<dbReference type="Gene3D" id="2.40.170.20">
    <property type="entry name" value="TonB-dependent receptor, beta-barrel domain"/>
    <property type="match status" value="1"/>
</dbReference>
<keyword evidence="4" id="KW-0812">Transmembrane</keyword>
<evidence type="ECO:0000313" key="13">
    <source>
        <dbReference type="EMBL" id="MTG97608.1"/>
    </source>
</evidence>
<dbReference type="PANTHER" id="PTHR30069">
    <property type="entry name" value="TONB-DEPENDENT OUTER MEMBRANE RECEPTOR"/>
    <property type="match status" value="1"/>
</dbReference>
<evidence type="ECO:0000256" key="4">
    <source>
        <dbReference type="ARBA" id="ARBA00022692"/>
    </source>
</evidence>
<dbReference type="SUPFAM" id="SSF49464">
    <property type="entry name" value="Carboxypeptidase regulatory domain-like"/>
    <property type="match status" value="1"/>
</dbReference>
<evidence type="ECO:0000259" key="12">
    <source>
        <dbReference type="Pfam" id="PF07715"/>
    </source>
</evidence>
<sequence>MRTILFLKFMIISMLIAVGSSIDSYGQDRVKLDCYRTIHGSLVDAQSGSPIPFASIFYIDFDKAYLTDIQGKFSFKIHCNEAIELEFSSLGYASKKITLEKQQSNVVVALDLQSIGLNEFVISAKYNDELGSDARIDQQALEHINPISIQDIFVLLPGGKVGANNIHSRSLISSRQAGSDQSTSFGMGVMVDGIPINNDGYRLQMEGYTGSQGNLQVNSGVDLRTISTDHIESITVTKGISSVKEGNLSSGAIKIVSKKGKTPLRSRIKFDPLNKLVYLGKGILLSEKLGTLHAGIDYIESSNDLRNVKSAYKRITSQLNYDNQFDFLDRQLDFNVRGSYVTSLNDRKNDEVIRLKQELYKTTYSRYTLASKFVWHTNAKLIDHLELATSLDYTQDLLQHKKKVENVSVQISQSSTVEGESEGIYLPQQYYSFYQIENKPLNFYSNLSATKTMQLDDKIRLTGLIGSSISYTKNFGHGVKVDPDKPPFPSNSFIRPRANSDIPALVNNASYFEAKLKYKDDINEVNLAAGVRTTKMLNLPKSYYLNNKLLIEPRLQLGYTHSKETNNFGVLSNSLRIGYGEENKLPSVDYLYPDKIYKDFVAFNGYFTDPNKRFVLVNTKILDPLNTQIRENKNKKIELGWDFKYNKLSISLTAFKETMKGGIEYYNEFLPQSYTAYNLKNTTISTRPTREDLEPYLKRDFITNSTPRNSAKVVKKGIEYRIALAKIDDIYSEIELNGAYYHTLYSSGIPVMYRPSITHNNKPYSYVGYYKGIDEQYFESFNTNIWINTHLPFWKLIISNFVQVSWIETFKLGNNTQVYPFEILDLQGNVTPITAQEILEQSSYSPLIRDFSSAIYNKESRPVSMLWNLKVTKEFNKHIKLSFFANNLLQITPSYETRFMRTQRQTLSAFFGTELTINLF</sequence>
<dbReference type="Proteomes" id="UP000438760">
    <property type="component" value="Unassembled WGS sequence"/>
</dbReference>
<dbReference type="Pfam" id="PF00593">
    <property type="entry name" value="TonB_dep_Rec_b-barrel"/>
    <property type="match status" value="1"/>
</dbReference>
<evidence type="ECO:0000256" key="3">
    <source>
        <dbReference type="ARBA" id="ARBA00022452"/>
    </source>
</evidence>
<keyword evidence="5" id="KW-0732">Signal</keyword>
<comment type="subcellular location">
    <subcellularLocation>
        <location evidence="1">Cell outer membrane</location>
        <topology evidence="1">Multi-pass membrane protein</topology>
    </subcellularLocation>
</comment>
<dbReference type="InterPro" id="IPR000531">
    <property type="entry name" value="Beta-barrel_TonB"/>
</dbReference>
<keyword evidence="6 10" id="KW-0798">TonB box</keyword>
<feature type="domain" description="TonB-dependent receptor plug" evidence="12">
    <location>
        <begin position="134"/>
        <end position="251"/>
    </location>
</feature>
<keyword evidence="3" id="KW-1134">Transmembrane beta strand</keyword>
<protein>
    <submittedName>
        <fullName evidence="13">TonB-dependent receptor plug domain-containing protein</fullName>
    </submittedName>
</protein>
<dbReference type="AlphaFoldDB" id="A0A6I3LGK3"/>
<keyword evidence="2" id="KW-0813">Transport</keyword>
<dbReference type="Pfam" id="PF13715">
    <property type="entry name" value="CarbopepD_reg_2"/>
    <property type="match status" value="1"/>
</dbReference>
<keyword evidence="14" id="KW-1185">Reference proteome</keyword>
<evidence type="ECO:0000256" key="2">
    <source>
        <dbReference type="ARBA" id="ARBA00022448"/>
    </source>
</evidence>
<evidence type="ECO:0000256" key="10">
    <source>
        <dbReference type="RuleBase" id="RU003357"/>
    </source>
</evidence>
<dbReference type="InterPro" id="IPR039426">
    <property type="entry name" value="TonB-dep_rcpt-like"/>
</dbReference>
<dbReference type="GO" id="GO:0015344">
    <property type="term" value="F:siderophore uptake transmembrane transporter activity"/>
    <property type="evidence" value="ECO:0007669"/>
    <property type="project" value="TreeGrafter"/>
</dbReference>
<evidence type="ECO:0000256" key="1">
    <source>
        <dbReference type="ARBA" id="ARBA00004571"/>
    </source>
</evidence>
<dbReference type="SUPFAM" id="SSF56935">
    <property type="entry name" value="Porins"/>
    <property type="match status" value="1"/>
</dbReference>
<comment type="similarity">
    <text evidence="10">Belongs to the TonB-dependent receptor family.</text>
</comment>
<reference evidence="13 14" key="1">
    <citation type="submission" date="2019-11" db="EMBL/GenBank/DDBJ databases">
        <title>Genome of Strain BIT-d1.</title>
        <authorList>
            <person name="Yang Y."/>
        </authorList>
    </citation>
    <scope>NUCLEOTIDE SEQUENCE [LARGE SCALE GENOMIC DNA]</scope>
    <source>
        <strain evidence="13 14">BIT-d1</strain>
    </source>
</reference>
<comment type="caution">
    <text evidence="13">The sequence shown here is derived from an EMBL/GenBank/DDBJ whole genome shotgun (WGS) entry which is preliminary data.</text>
</comment>
<dbReference type="InterPro" id="IPR008969">
    <property type="entry name" value="CarboxyPept-like_regulatory"/>
</dbReference>
<dbReference type="PANTHER" id="PTHR30069:SF29">
    <property type="entry name" value="HEMOGLOBIN AND HEMOGLOBIN-HAPTOGLOBIN-BINDING PROTEIN 1-RELATED"/>
    <property type="match status" value="1"/>
</dbReference>
<dbReference type="InterPro" id="IPR037066">
    <property type="entry name" value="Plug_dom_sf"/>
</dbReference>
<dbReference type="EMBL" id="WMJX01000008">
    <property type="protein sequence ID" value="MTG97608.1"/>
    <property type="molecule type" value="Genomic_DNA"/>
</dbReference>
<gene>
    <name evidence="13" type="ORF">GJV76_05570</name>
</gene>
<evidence type="ECO:0000256" key="6">
    <source>
        <dbReference type="ARBA" id="ARBA00023077"/>
    </source>
</evidence>
<proteinExistence type="inferred from homology"/>
<dbReference type="GO" id="GO:0044718">
    <property type="term" value="P:siderophore transmembrane transport"/>
    <property type="evidence" value="ECO:0007669"/>
    <property type="project" value="TreeGrafter"/>
</dbReference>
<evidence type="ECO:0000256" key="8">
    <source>
        <dbReference type="ARBA" id="ARBA00023170"/>
    </source>
</evidence>
<accession>A0A6I3LGK3</accession>
<keyword evidence="9" id="KW-0998">Cell outer membrane</keyword>
<keyword evidence="8 13" id="KW-0675">Receptor</keyword>
<dbReference type="GO" id="GO:0009279">
    <property type="term" value="C:cell outer membrane"/>
    <property type="evidence" value="ECO:0007669"/>
    <property type="project" value="UniProtKB-SubCell"/>
</dbReference>
<evidence type="ECO:0000313" key="14">
    <source>
        <dbReference type="Proteomes" id="UP000438760"/>
    </source>
</evidence>
<evidence type="ECO:0000256" key="7">
    <source>
        <dbReference type="ARBA" id="ARBA00023136"/>
    </source>
</evidence>
<dbReference type="Pfam" id="PF07715">
    <property type="entry name" value="Plug"/>
    <property type="match status" value="1"/>
</dbReference>
<evidence type="ECO:0000256" key="9">
    <source>
        <dbReference type="ARBA" id="ARBA00023237"/>
    </source>
</evidence>
<evidence type="ECO:0000256" key="5">
    <source>
        <dbReference type="ARBA" id="ARBA00022729"/>
    </source>
</evidence>
<organism evidence="13 14">
    <name type="scientific">Myroides albus</name>
    <dbReference type="NCBI Taxonomy" id="2562892"/>
    <lineage>
        <taxon>Bacteria</taxon>
        <taxon>Pseudomonadati</taxon>
        <taxon>Bacteroidota</taxon>
        <taxon>Flavobacteriia</taxon>
        <taxon>Flavobacteriales</taxon>
        <taxon>Flavobacteriaceae</taxon>
        <taxon>Myroides</taxon>
    </lineage>
</organism>
<feature type="domain" description="TonB-dependent receptor-like beta-barrel" evidence="11">
    <location>
        <begin position="320"/>
        <end position="888"/>
    </location>
</feature>
<dbReference type="InterPro" id="IPR036942">
    <property type="entry name" value="Beta-barrel_TonB_sf"/>
</dbReference>
<keyword evidence="7 10" id="KW-0472">Membrane</keyword>
<evidence type="ECO:0000259" key="11">
    <source>
        <dbReference type="Pfam" id="PF00593"/>
    </source>
</evidence>